<evidence type="ECO:0000256" key="7">
    <source>
        <dbReference type="ARBA" id="ARBA00023329"/>
    </source>
</evidence>
<keyword evidence="7" id="KW-0968">Cytoplasmic vesicle</keyword>
<feature type="lipid moiety-binding region" description="Phosphatidylserine amidated glycine; alternate" evidence="9">
    <location>
        <position position="257"/>
    </location>
</feature>
<evidence type="ECO:0000313" key="13">
    <source>
        <dbReference type="Proteomes" id="UP000821837"/>
    </source>
</evidence>
<keyword evidence="4 10" id="KW-0072">Autophagy</keyword>
<evidence type="ECO:0000256" key="4">
    <source>
        <dbReference type="ARBA" id="ARBA00023006"/>
    </source>
</evidence>
<protein>
    <submittedName>
        <fullName evidence="12">Uncharacterized protein</fullName>
    </submittedName>
</protein>
<feature type="region of interest" description="Disordered" evidence="11">
    <location>
        <begin position="133"/>
        <end position="158"/>
    </location>
</feature>
<evidence type="ECO:0000256" key="11">
    <source>
        <dbReference type="SAM" id="MobiDB-lite"/>
    </source>
</evidence>
<dbReference type="Pfam" id="PF02991">
    <property type="entry name" value="ATG8"/>
    <property type="match status" value="1"/>
</dbReference>
<evidence type="ECO:0000256" key="10">
    <source>
        <dbReference type="RuleBase" id="RU004384"/>
    </source>
</evidence>
<comment type="caution">
    <text evidence="12">The sequence shown here is derived from an EMBL/GenBank/DDBJ whole genome shotgun (WGS) entry which is preliminary data.</text>
</comment>
<name>A0A9D4QAJ8_RHISA</name>
<dbReference type="CDD" id="cd17236">
    <property type="entry name" value="Ubl_ATG8_MAP1LC3C"/>
    <property type="match status" value="1"/>
</dbReference>
<keyword evidence="5" id="KW-0472">Membrane</keyword>
<reference evidence="12" key="1">
    <citation type="journal article" date="2020" name="Cell">
        <title>Large-Scale Comparative Analyses of Tick Genomes Elucidate Their Genetic Diversity and Vector Capacities.</title>
        <authorList>
            <consortium name="Tick Genome and Microbiome Consortium (TIGMIC)"/>
            <person name="Jia N."/>
            <person name="Wang J."/>
            <person name="Shi W."/>
            <person name="Du L."/>
            <person name="Sun Y."/>
            <person name="Zhan W."/>
            <person name="Jiang J.F."/>
            <person name="Wang Q."/>
            <person name="Zhang B."/>
            <person name="Ji P."/>
            <person name="Bell-Sakyi L."/>
            <person name="Cui X.M."/>
            <person name="Yuan T.T."/>
            <person name="Jiang B.G."/>
            <person name="Yang W.F."/>
            <person name="Lam T.T."/>
            <person name="Chang Q.C."/>
            <person name="Ding S.J."/>
            <person name="Wang X.J."/>
            <person name="Zhu J.G."/>
            <person name="Ruan X.D."/>
            <person name="Zhao L."/>
            <person name="Wei J.T."/>
            <person name="Ye R.Z."/>
            <person name="Que T.C."/>
            <person name="Du C.H."/>
            <person name="Zhou Y.H."/>
            <person name="Cheng J.X."/>
            <person name="Dai P.F."/>
            <person name="Guo W.B."/>
            <person name="Han X.H."/>
            <person name="Huang E.J."/>
            <person name="Li L.F."/>
            <person name="Wei W."/>
            <person name="Gao Y.C."/>
            <person name="Liu J.Z."/>
            <person name="Shao H.Z."/>
            <person name="Wang X."/>
            <person name="Wang C.C."/>
            <person name="Yang T.C."/>
            <person name="Huo Q.B."/>
            <person name="Li W."/>
            <person name="Chen H.Y."/>
            <person name="Chen S.E."/>
            <person name="Zhou L.G."/>
            <person name="Ni X.B."/>
            <person name="Tian J.H."/>
            <person name="Sheng Y."/>
            <person name="Liu T."/>
            <person name="Pan Y.S."/>
            <person name="Xia L.Y."/>
            <person name="Li J."/>
            <person name="Zhao F."/>
            <person name="Cao W.C."/>
        </authorList>
    </citation>
    <scope>NUCLEOTIDE SEQUENCE</scope>
    <source>
        <strain evidence="12">Rsan-2018</strain>
    </source>
</reference>
<dbReference type="GO" id="GO:0012505">
    <property type="term" value="C:endomembrane system"/>
    <property type="evidence" value="ECO:0007669"/>
    <property type="project" value="UniProtKB-SubCell"/>
</dbReference>
<organism evidence="12 13">
    <name type="scientific">Rhipicephalus sanguineus</name>
    <name type="common">Brown dog tick</name>
    <name type="synonym">Ixodes sanguineus</name>
    <dbReference type="NCBI Taxonomy" id="34632"/>
    <lineage>
        <taxon>Eukaryota</taxon>
        <taxon>Metazoa</taxon>
        <taxon>Ecdysozoa</taxon>
        <taxon>Arthropoda</taxon>
        <taxon>Chelicerata</taxon>
        <taxon>Arachnida</taxon>
        <taxon>Acari</taxon>
        <taxon>Parasitiformes</taxon>
        <taxon>Ixodida</taxon>
        <taxon>Ixodoidea</taxon>
        <taxon>Ixodidae</taxon>
        <taxon>Rhipicephalinae</taxon>
        <taxon>Rhipicephalus</taxon>
        <taxon>Rhipicephalus</taxon>
    </lineage>
</organism>
<keyword evidence="13" id="KW-1185">Reference proteome</keyword>
<evidence type="ECO:0000313" key="12">
    <source>
        <dbReference type="EMBL" id="KAH7972113.1"/>
    </source>
</evidence>
<dbReference type="GO" id="GO:0006950">
    <property type="term" value="P:response to stress"/>
    <property type="evidence" value="ECO:0007669"/>
    <property type="project" value="UniProtKB-ARBA"/>
</dbReference>
<dbReference type="InterPro" id="IPR029071">
    <property type="entry name" value="Ubiquitin-like_domsf"/>
</dbReference>
<evidence type="ECO:0000256" key="8">
    <source>
        <dbReference type="ARBA" id="ARBA00037868"/>
    </source>
</evidence>
<gene>
    <name evidence="12" type="ORF">HPB52_007114</name>
</gene>
<dbReference type="FunFam" id="3.10.20.90:FF:000149">
    <property type="entry name" value="microtubule-associated proteins 1A/1B light chain 3C"/>
    <property type="match status" value="1"/>
</dbReference>
<proteinExistence type="inferred from homology"/>
<comment type="subcellular location">
    <subcellularLocation>
        <location evidence="1">Cytoplasmic vesicle</location>
        <location evidence="1">Autophagosome</location>
    </subcellularLocation>
    <subcellularLocation>
        <location evidence="8">Endomembrane system</location>
        <topology evidence="8">Lipid-anchor</topology>
    </subcellularLocation>
</comment>
<sequence>MEEGGRSKAGFTVNTRYAGITAVSHSPLKAPLPHPPRPEEAGSKSTTGGALGGGVRTQSTISERKSECTMADHYRCLEAAVAEALLAHIQCWSFKTAPSSVSRERNAKFYTGWSPWVYSSFLSPNELDDSGYHSLSRRPFGEAPAKTPQPGSRKQEVADIRQRFPSKIPVIVERYAKEKNLPLLDKTKFLVPQELTMSQFVSIVRNRLQISACQSFYLLVNNRSMANLSKTLSDVYAEFHDEDGFLYITYASQEMFGF</sequence>
<evidence type="ECO:0000256" key="1">
    <source>
        <dbReference type="ARBA" id="ARBA00004419"/>
    </source>
</evidence>
<dbReference type="VEuPathDB" id="VectorBase:RSAN_027943"/>
<feature type="region of interest" description="Disordered" evidence="11">
    <location>
        <begin position="24"/>
        <end position="60"/>
    </location>
</feature>
<dbReference type="InterPro" id="IPR004241">
    <property type="entry name" value="Atg8-like"/>
</dbReference>
<dbReference type="PANTHER" id="PTHR10969">
    <property type="entry name" value="MICROTUBULE-ASSOCIATED PROTEINS 1A/1B LIGHT CHAIN 3-RELATED"/>
    <property type="match status" value="1"/>
</dbReference>
<evidence type="ECO:0000256" key="9">
    <source>
        <dbReference type="PIRSR" id="PIRSR604241-50"/>
    </source>
</evidence>
<dbReference type="GO" id="GO:0005776">
    <property type="term" value="C:autophagosome"/>
    <property type="evidence" value="ECO:0007669"/>
    <property type="project" value="UniProtKB-SubCell"/>
</dbReference>
<keyword evidence="3" id="KW-0963">Cytoplasm</keyword>
<comment type="similarity">
    <text evidence="2 10">Belongs to the ATG8 family.</text>
</comment>
<evidence type="ECO:0000256" key="3">
    <source>
        <dbReference type="ARBA" id="ARBA00022490"/>
    </source>
</evidence>
<evidence type="ECO:0000256" key="2">
    <source>
        <dbReference type="ARBA" id="ARBA00007293"/>
    </source>
</evidence>
<keyword evidence="6 9" id="KW-0449">Lipoprotein</keyword>
<evidence type="ECO:0000256" key="6">
    <source>
        <dbReference type="ARBA" id="ARBA00023288"/>
    </source>
</evidence>
<dbReference type="EMBL" id="JABSTV010001247">
    <property type="protein sequence ID" value="KAH7972113.1"/>
    <property type="molecule type" value="Genomic_DNA"/>
</dbReference>
<dbReference type="AlphaFoldDB" id="A0A9D4QAJ8"/>
<reference evidence="12" key="2">
    <citation type="submission" date="2021-09" db="EMBL/GenBank/DDBJ databases">
        <authorList>
            <person name="Jia N."/>
            <person name="Wang J."/>
            <person name="Shi W."/>
            <person name="Du L."/>
            <person name="Sun Y."/>
            <person name="Zhan W."/>
            <person name="Jiang J."/>
            <person name="Wang Q."/>
            <person name="Zhang B."/>
            <person name="Ji P."/>
            <person name="Sakyi L.B."/>
            <person name="Cui X."/>
            <person name="Yuan T."/>
            <person name="Jiang B."/>
            <person name="Yang W."/>
            <person name="Lam T.T.-Y."/>
            <person name="Chang Q."/>
            <person name="Ding S."/>
            <person name="Wang X."/>
            <person name="Zhu J."/>
            <person name="Ruan X."/>
            <person name="Zhao L."/>
            <person name="Wei J."/>
            <person name="Que T."/>
            <person name="Du C."/>
            <person name="Cheng J."/>
            <person name="Dai P."/>
            <person name="Han X."/>
            <person name="Huang E."/>
            <person name="Gao Y."/>
            <person name="Liu J."/>
            <person name="Shao H."/>
            <person name="Ye R."/>
            <person name="Li L."/>
            <person name="Wei W."/>
            <person name="Wang X."/>
            <person name="Wang C."/>
            <person name="Huo Q."/>
            <person name="Li W."/>
            <person name="Guo W."/>
            <person name="Chen H."/>
            <person name="Chen S."/>
            <person name="Zhou L."/>
            <person name="Zhou L."/>
            <person name="Ni X."/>
            <person name="Tian J."/>
            <person name="Zhou Y."/>
            <person name="Sheng Y."/>
            <person name="Liu T."/>
            <person name="Pan Y."/>
            <person name="Xia L."/>
            <person name="Li J."/>
            <person name="Zhao F."/>
            <person name="Cao W."/>
        </authorList>
    </citation>
    <scope>NUCLEOTIDE SEQUENCE</scope>
    <source>
        <strain evidence="12">Rsan-2018</strain>
        <tissue evidence="12">Larvae</tissue>
    </source>
</reference>
<dbReference type="GO" id="GO:0016236">
    <property type="term" value="P:macroautophagy"/>
    <property type="evidence" value="ECO:0007669"/>
    <property type="project" value="UniProtKB-ARBA"/>
</dbReference>
<dbReference type="InterPro" id="IPR027731">
    <property type="entry name" value="MAP1A/MAP1B_LC3C"/>
</dbReference>
<dbReference type="GO" id="GO:0031410">
    <property type="term" value="C:cytoplasmic vesicle"/>
    <property type="evidence" value="ECO:0007669"/>
    <property type="project" value="UniProtKB-KW"/>
</dbReference>
<evidence type="ECO:0000256" key="5">
    <source>
        <dbReference type="ARBA" id="ARBA00023136"/>
    </source>
</evidence>
<dbReference type="SUPFAM" id="SSF54236">
    <property type="entry name" value="Ubiquitin-like"/>
    <property type="match status" value="1"/>
</dbReference>
<accession>A0A9D4QAJ8</accession>
<dbReference type="Gene3D" id="3.10.20.90">
    <property type="entry name" value="Phosphatidylinositol 3-kinase Catalytic Subunit, Chain A, domain 1"/>
    <property type="match status" value="1"/>
</dbReference>
<dbReference type="Proteomes" id="UP000821837">
    <property type="component" value="Chromosome 11"/>
</dbReference>